<reference evidence="1 2" key="1">
    <citation type="submission" date="2019-05" db="EMBL/GenBank/DDBJ databases">
        <title>We sequenced the genome of Paenibacillus hemerocallicola KCTC 33185 for further insight into its adaptation and study the phylogeny of Paenibacillus.</title>
        <authorList>
            <person name="Narsing Rao M.P."/>
        </authorList>
    </citation>
    <scope>NUCLEOTIDE SEQUENCE [LARGE SCALE GENOMIC DNA]</scope>
    <source>
        <strain evidence="1 2">KCTC 33185</strain>
    </source>
</reference>
<accession>A0A5C4T2B6</accession>
<organism evidence="1 2">
    <name type="scientific">Paenibacillus hemerocallicola</name>
    <dbReference type="NCBI Taxonomy" id="1172614"/>
    <lineage>
        <taxon>Bacteria</taxon>
        <taxon>Bacillati</taxon>
        <taxon>Bacillota</taxon>
        <taxon>Bacilli</taxon>
        <taxon>Bacillales</taxon>
        <taxon>Paenibacillaceae</taxon>
        <taxon>Paenibacillus</taxon>
    </lineage>
</organism>
<keyword evidence="2" id="KW-1185">Reference proteome</keyword>
<sequence>MSTSDERAASFGGKAAPPLGKAGDVLVYRFGGEGNDLCFVRLPYEYDPNGKPHPWIVCNHGNGWIMDGTERTASWTGKTQYGVDAQNGGAYLRREAPGYRRYSNPTIEAFLHAGYVVCGAQNYGDLLYGNNHSRLACVSFCDHMTATYRLEPQGFMLGASNGFMTTVGAVRALGTGRVLGVIGQYPLCNLRHAYMHTHPDGVKRAYGIGSDDPAEFESKAGYADPCREPVPEKAGSDNRIGYNWPPTLLVWSSTDQVLPMEEHAVKYASLLRSHGIAVDDIRVDGDGEPCPHGHYRHFMPETFVSWCESIRSKSAG</sequence>
<dbReference type="InterPro" id="IPR029058">
    <property type="entry name" value="AB_hydrolase_fold"/>
</dbReference>
<dbReference type="AlphaFoldDB" id="A0A5C4T2B6"/>
<evidence type="ECO:0000313" key="2">
    <source>
        <dbReference type="Proteomes" id="UP000307943"/>
    </source>
</evidence>
<dbReference type="SUPFAM" id="SSF53474">
    <property type="entry name" value="alpha/beta-Hydrolases"/>
    <property type="match status" value="1"/>
</dbReference>
<dbReference type="Gene3D" id="3.40.50.1820">
    <property type="entry name" value="alpha/beta hydrolase"/>
    <property type="match status" value="1"/>
</dbReference>
<comment type="caution">
    <text evidence="1">The sequence shown here is derived from an EMBL/GenBank/DDBJ whole genome shotgun (WGS) entry which is preliminary data.</text>
</comment>
<evidence type="ECO:0000313" key="1">
    <source>
        <dbReference type="EMBL" id="TNJ63248.1"/>
    </source>
</evidence>
<name>A0A5C4T2B6_9BACL</name>
<proteinExistence type="predicted"/>
<dbReference type="EMBL" id="VDCQ01000046">
    <property type="protein sequence ID" value="TNJ63248.1"/>
    <property type="molecule type" value="Genomic_DNA"/>
</dbReference>
<gene>
    <name evidence="1" type="ORF">FE784_26670</name>
</gene>
<evidence type="ECO:0008006" key="3">
    <source>
        <dbReference type="Google" id="ProtNLM"/>
    </source>
</evidence>
<dbReference type="RefSeq" id="WP_139605302.1">
    <property type="nucleotide sequence ID" value="NZ_VDCQ01000046.1"/>
</dbReference>
<dbReference type="Proteomes" id="UP000307943">
    <property type="component" value="Unassembled WGS sequence"/>
</dbReference>
<dbReference type="OrthoDB" id="2557743at2"/>
<protein>
    <recommendedName>
        <fullName evidence="3">Alpha/beta hydrolase</fullName>
    </recommendedName>
</protein>